<proteinExistence type="predicted"/>
<evidence type="ECO:0000313" key="3">
    <source>
        <dbReference type="Proteomes" id="UP000466864"/>
    </source>
</evidence>
<reference evidence="2 3" key="1">
    <citation type="submission" date="2019-08" db="EMBL/GenBank/DDBJ databases">
        <title>In-depth cultivation of the pig gut microbiome towards novel bacterial diversity and tailored functional studies.</title>
        <authorList>
            <person name="Wylensek D."/>
            <person name="Hitch T.C.A."/>
            <person name="Clavel T."/>
        </authorList>
    </citation>
    <scope>NUCLEOTIDE SEQUENCE [LARGE SCALE GENOMIC DNA]</scope>
    <source>
        <strain evidence="2 3">Oil+RF-744-WCA-WT-13</strain>
    </source>
</reference>
<feature type="region of interest" description="Disordered" evidence="1">
    <location>
        <begin position="1"/>
        <end position="23"/>
    </location>
</feature>
<evidence type="ECO:0000256" key="1">
    <source>
        <dbReference type="SAM" id="MobiDB-lite"/>
    </source>
</evidence>
<dbReference type="RefSeq" id="WP_154456918.1">
    <property type="nucleotide sequence ID" value="NZ_VUMV01000001.1"/>
</dbReference>
<accession>A0A7X2P6G4</accession>
<protein>
    <submittedName>
        <fullName evidence="2">Uncharacterized protein</fullName>
    </submittedName>
</protein>
<evidence type="ECO:0000313" key="2">
    <source>
        <dbReference type="EMBL" id="MST81122.1"/>
    </source>
</evidence>
<dbReference type="EMBL" id="VUMV01000001">
    <property type="protein sequence ID" value="MST81122.1"/>
    <property type="molecule type" value="Genomic_DNA"/>
</dbReference>
<sequence length="256" mass="27814">MKIVTGYQGKAHITSNDDQGRNQGIFGTDSYVTSVGQQFAATLVNANELDIADGEGVMQGVHFRIEPGEVDAAKLQNGTSGMKRIDLVVARYTKDSSTGIENVSLVVIKGTESSSTPAVPAYNSGEILKGKNTVDFPLYKVTYNGINVSSVDRMFTKLQTMAELQTAVNKLNTEIVTQEFSIGSADNSNYYGEFLYYVHIPTSIISKKIISYNVVSSSGVGVIRSVNLNDDYLIMTTNSNSNNGKVKFRFVLQSKS</sequence>
<keyword evidence="3" id="KW-1185">Reference proteome</keyword>
<organism evidence="2 3">
    <name type="scientific">Bilifractor porci</name>
    <dbReference type="NCBI Taxonomy" id="2606636"/>
    <lineage>
        <taxon>Bacteria</taxon>
        <taxon>Bacillati</taxon>
        <taxon>Bacillota</taxon>
        <taxon>Clostridia</taxon>
        <taxon>Lachnospirales</taxon>
        <taxon>Lachnospiraceae</taxon>
        <taxon>Bilifractor</taxon>
    </lineage>
</organism>
<name>A0A7X2P6G4_9FIRM</name>
<dbReference type="Proteomes" id="UP000466864">
    <property type="component" value="Unassembled WGS sequence"/>
</dbReference>
<comment type="caution">
    <text evidence="2">The sequence shown here is derived from an EMBL/GenBank/DDBJ whole genome shotgun (WGS) entry which is preliminary data.</text>
</comment>
<dbReference type="AlphaFoldDB" id="A0A7X2P6G4"/>
<gene>
    <name evidence="2" type="ORF">FYJ60_02075</name>
</gene>